<feature type="coiled-coil region" evidence="3">
    <location>
        <begin position="190"/>
        <end position="224"/>
    </location>
</feature>
<dbReference type="PROSITE" id="PS50076">
    <property type="entry name" value="DNAJ_2"/>
    <property type="match status" value="1"/>
</dbReference>
<dbReference type="SUPFAM" id="SSF47144">
    <property type="entry name" value="HSC20 (HSCB), C-terminal oligomerisation domain"/>
    <property type="match status" value="1"/>
</dbReference>
<dbReference type="CDD" id="cd06257">
    <property type="entry name" value="DnaJ"/>
    <property type="match status" value="1"/>
</dbReference>
<dbReference type="Pfam" id="PF00226">
    <property type="entry name" value="DnaJ"/>
    <property type="match status" value="1"/>
</dbReference>
<dbReference type="GO" id="GO:0005739">
    <property type="term" value="C:mitochondrion"/>
    <property type="evidence" value="ECO:0007669"/>
    <property type="project" value="TreeGrafter"/>
</dbReference>
<feature type="domain" description="J" evidence="4">
    <location>
        <begin position="84"/>
        <end position="156"/>
    </location>
</feature>
<dbReference type="GO" id="GO:0051087">
    <property type="term" value="F:protein-folding chaperone binding"/>
    <property type="evidence" value="ECO:0007669"/>
    <property type="project" value="InterPro"/>
</dbReference>
<dbReference type="NCBIfam" id="TIGR00714">
    <property type="entry name" value="hscB"/>
    <property type="match status" value="1"/>
</dbReference>
<dbReference type="InterPro" id="IPR001623">
    <property type="entry name" value="DnaJ_domain"/>
</dbReference>
<dbReference type="HAMAP" id="MF_00682">
    <property type="entry name" value="HscB"/>
    <property type="match status" value="1"/>
</dbReference>
<evidence type="ECO:0000313" key="5">
    <source>
        <dbReference type="Proteomes" id="UP000515180"/>
    </source>
</evidence>
<keyword evidence="3" id="KW-0175">Coiled coil</keyword>
<dbReference type="RefSeq" id="XP_012241505.1">
    <property type="nucleotide sequence ID" value="XM_012386082.2"/>
</dbReference>
<dbReference type="OrthoDB" id="448954at2759"/>
<reference evidence="6" key="1">
    <citation type="submission" date="2025-08" db="UniProtKB">
        <authorList>
            <consortium name="RefSeq"/>
        </authorList>
    </citation>
    <scope>IDENTIFICATION</scope>
</reference>
<gene>
    <name evidence="6" type="primary">LOC100742867</name>
</gene>
<dbReference type="GeneID" id="100742867"/>
<dbReference type="GO" id="GO:0001671">
    <property type="term" value="F:ATPase activator activity"/>
    <property type="evidence" value="ECO:0007669"/>
    <property type="project" value="InterPro"/>
</dbReference>
<dbReference type="InterPro" id="IPR009073">
    <property type="entry name" value="HscB_oligo_C"/>
</dbReference>
<dbReference type="GO" id="GO:0044571">
    <property type="term" value="P:[2Fe-2S] cluster assembly"/>
    <property type="evidence" value="ECO:0007669"/>
    <property type="project" value="InterPro"/>
</dbReference>
<dbReference type="SUPFAM" id="SSF46565">
    <property type="entry name" value="Chaperone J-domain"/>
    <property type="match status" value="1"/>
</dbReference>
<name>A0A6P3UUZ2_BOMIM</name>
<organism evidence="5 6">
    <name type="scientific">Bombus impatiens</name>
    <name type="common">Bumblebee</name>
    <dbReference type="NCBI Taxonomy" id="132113"/>
    <lineage>
        <taxon>Eukaryota</taxon>
        <taxon>Metazoa</taxon>
        <taxon>Ecdysozoa</taxon>
        <taxon>Arthropoda</taxon>
        <taxon>Hexapoda</taxon>
        <taxon>Insecta</taxon>
        <taxon>Pterygota</taxon>
        <taxon>Neoptera</taxon>
        <taxon>Endopterygota</taxon>
        <taxon>Hymenoptera</taxon>
        <taxon>Apocrita</taxon>
        <taxon>Aculeata</taxon>
        <taxon>Apoidea</taxon>
        <taxon>Anthophila</taxon>
        <taxon>Apidae</taxon>
        <taxon>Bombus</taxon>
        <taxon>Pyrobombus</taxon>
    </lineage>
</organism>
<dbReference type="InterPro" id="IPR036386">
    <property type="entry name" value="HscB_C_sf"/>
</dbReference>
<dbReference type="PANTHER" id="PTHR14021">
    <property type="entry name" value="IRON-SULFUR CLUSTER CO-CHAPERONE PROTEIN HSCB"/>
    <property type="match status" value="1"/>
</dbReference>
<dbReference type="Gene3D" id="1.10.287.110">
    <property type="entry name" value="DnaJ domain"/>
    <property type="match status" value="1"/>
</dbReference>
<dbReference type="Pfam" id="PF07743">
    <property type="entry name" value="HSCB_C"/>
    <property type="match status" value="1"/>
</dbReference>
<evidence type="ECO:0000256" key="3">
    <source>
        <dbReference type="SAM" id="Coils"/>
    </source>
</evidence>
<dbReference type="KEGG" id="bim:100742867"/>
<keyword evidence="2" id="KW-0143">Chaperone</keyword>
<evidence type="ECO:0000256" key="2">
    <source>
        <dbReference type="ARBA" id="ARBA00023186"/>
    </source>
</evidence>
<proteinExistence type="inferred from homology"/>
<dbReference type="Proteomes" id="UP000515180">
    <property type="component" value="Unplaced"/>
</dbReference>
<dbReference type="AlphaFoldDB" id="A0A6P3UUZ2"/>
<comment type="similarity">
    <text evidence="1">Belongs to the HscB family.</text>
</comment>
<keyword evidence="5" id="KW-1185">Reference proteome</keyword>
<evidence type="ECO:0000259" key="4">
    <source>
        <dbReference type="PROSITE" id="PS50076"/>
    </source>
</evidence>
<evidence type="ECO:0000313" key="6">
    <source>
        <dbReference type="RefSeq" id="XP_012241505.1"/>
    </source>
</evidence>
<dbReference type="InterPro" id="IPR004640">
    <property type="entry name" value="HscB"/>
</dbReference>
<sequence>MYFRKSFFNFIKKYNVLYLNFKQQQQNLHLYYVDKNYISPLILTNVSQYSSDSLSKCWNCNFVYKSDLFCSKCKVLQEPPENLTYFDIIGVPKSYDVNVTEIQKKYKELQKLLHPDKFGTKSEKEKQFSETLSSLVNNAYSTLIHPLKRGLYMLKLNDITISEETDNMNAEFLMEIMEKNEEIEDVGDDVKKIKKLVQENEIMLNNLTKEVADAFRQKNIKKAESLLIRMKYYDSINTKLRKLKHDLGIIE</sequence>
<dbReference type="GO" id="GO:0051259">
    <property type="term" value="P:protein complex oligomerization"/>
    <property type="evidence" value="ECO:0007669"/>
    <property type="project" value="InterPro"/>
</dbReference>
<dbReference type="InterPro" id="IPR036869">
    <property type="entry name" value="J_dom_sf"/>
</dbReference>
<dbReference type="SMART" id="SM00271">
    <property type="entry name" value="DnaJ"/>
    <property type="match status" value="1"/>
</dbReference>
<dbReference type="Gene3D" id="1.20.1280.20">
    <property type="entry name" value="HscB, C-terminal domain"/>
    <property type="match status" value="1"/>
</dbReference>
<dbReference type="PANTHER" id="PTHR14021:SF15">
    <property type="entry name" value="IRON-SULFUR CLUSTER CO-CHAPERONE PROTEIN HSCB"/>
    <property type="match status" value="1"/>
</dbReference>
<accession>A0A6P3UUZ2</accession>
<dbReference type="CTD" id="5740624"/>
<evidence type="ECO:0000256" key="1">
    <source>
        <dbReference type="ARBA" id="ARBA00010476"/>
    </source>
</evidence>
<protein>
    <submittedName>
        <fullName evidence="6">Iron-sulfur cluster co-chaperone protein HscB</fullName>
    </submittedName>
</protein>